<proteinExistence type="predicted"/>
<protein>
    <submittedName>
        <fullName evidence="2">Uncharacterized protein</fullName>
    </submittedName>
</protein>
<dbReference type="RefSeq" id="WP_253544107.1">
    <property type="nucleotide sequence ID" value="NZ_JAMYZZ010000018.1"/>
</dbReference>
<evidence type="ECO:0000313" key="3">
    <source>
        <dbReference type="Proteomes" id="UP001523528"/>
    </source>
</evidence>
<evidence type="ECO:0000256" key="1">
    <source>
        <dbReference type="SAM" id="MobiDB-lite"/>
    </source>
</evidence>
<reference evidence="2 3" key="1">
    <citation type="submission" date="2022-06" db="EMBL/GenBank/DDBJ databases">
        <title>Acetobacer genomes from food samples.</title>
        <authorList>
            <person name="Sombolestani A."/>
        </authorList>
    </citation>
    <scope>NUCLEOTIDE SEQUENCE [LARGE SCALE GENOMIC DNA]</scope>
    <source>
        <strain evidence="2 3">R-83285</strain>
    </source>
</reference>
<gene>
    <name evidence="2" type="ORF">NKW50_10115</name>
</gene>
<feature type="region of interest" description="Disordered" evidence="1">
    <location>
        <begin position="85"/>
        <end position="109"/>
    </location>
</feature>
<evidence type="ECO:0000313" key="2">
    <source>
        <dbReference type="EMBL" id="MCP1258943.1"/>
    </source>
</evidence>
<dbReference type="Proteomes" id="UP001523528">
    <property type="component" value="Unassembled WGS sequence"/>
</dbReference>
<feature type="compositionally biased region" description="Pro residues" evidence="1">
    <location>
        <begin position="100"/>
        <end position="109"/>
    </location>
</feature>
<organism evidence="2 3">
    <name type="scientific">Acetobacter lambici</name>
    <dbReference type="NCBI Taxonomy" id="1332824"/>
    <lineage>
        <taxon>Bacteria</taxon>
        <taxon>Pseudomonadati</taxon>
        <taxon>Pseudomonadota</taxon>
        <taxon>Alphaproteobacteria</taxon>
        <taxon>Acetobacterales</taxon>
        <taxon>Acetobacteraceae</taxon>
        <taxon>Acetobacter</taxon>
    </lineage>
</organism>
<comment type="caution">
    <text evidence="2">The sequence shown here is derived from an EMBL/GenBank/DDBJ whole genome shotgun (WGS) entry which is preliminary data.</text>
</comment>
<accession>A0ABT1F480</accession>
<name>A0ABT1F480_9PROT</name>
<keyword evidence="3" id="KW-1185">Reference proteome</keyword>
<dbReference type="EMBL" id="JAMYZZ010000018">
    <property type="protein sequence ID" value="MCP1258943.1"/>
    <property type="molecule type" value="Genomic_DNA"/>
</dbReference>
<sequence>MFKAAKAAIRGKFSVPRQRVVQAFAFLGGASGGYDKQIRPRWSRDEEIYLSRSYPKGTDVGFIAGLIGRPISAVRRKALRLGVHRPRSGRAAKAANALNAPPPPRTFLS</sequence>